<feature type="transmembrane region" description="Helical" evidence="1">
    <location>
        <begin position="605"/>
        <end position="630"/>
    </location>
</feature>
<reference evidence="2 3" key="1">
    <citation type="submission" date="2019-03" db="EMBL/GenBank/DDBJ databases">
        <title>Genomic Encyclopedia of Type Strains, Phase IV (KMG-IV): sequencing the most valuable type-strain genomes for metagenomic binning, comparative biology and taxonomic classification.</title>
        <authorList>
            <person name="Goeker M."/>
        </authorList>
    </citation>
    <scope>NUCLEOTIDE SEQUENCE [LARGE SCALE GENOMIC DNA]</scope>
    <source>
        <strain evidence="2 3">DSM 203</strain>
    </source>
</reference>
<protein>
    <submittedName>
        <fullName evidence="2">Uncharacterized protein</fullName>
    </submittedName>
</protein>
<feature type="transmembrane region" description="Helical" evidence="1">
    <location>
        <begin position="544"/>
        <end position="568"/>
    </location>
</feature>
<feature type="transmembrane region" description="Helical" evidence="1">
    <location>
        <begin position="1337"/>
        <end position="1354"/>
    </location>
</feature>
<proteinExistence type="predicted"/>
<keyword evidence="1" id="KW-0472">Membrane</keyword>
<feature type="transmembrane region" description="Helical" evidence="1">
    <location>
        <begin position="574"/>
        <end position="593"/>
    </location>
</feature>
<sequence>MSRSGHLIRSARENTGVSLGIRPLAPVAGLFVVLAVLLLPATTLAQSAPEVVSPGQETASGAMTEGQPLDLVEDWRLTGVPAELQAWVPWALRDQAAALGCTPALAAGAALDPVCAWPGPLVLSIEREAMSFRQPWTLLERGWLPLPGQRGAWPTEVTLDGAPATVVDRDGKPFLFLDGPRASARVEGEIAWLRRPTQLSIPEQVGVVLAADGTPLRLDDNGDLWLQRPREATPAAPQDSLSIKVFRRFTDGNPMVVVTRLLISVTGRERSLTFADFLPEGFVPHQVESALPVGIDQAGRLEIQVGQGSHSVDVLAHATGDILSIPVPDVAGEGWPGRELWSFQVVPALRSLGFTGLDQIDPSQTEIPEPWRGDRAFLAEAGKAGSLDVQLLADIGSGVGRVDLRREAWLDFSGRGLTFRDSITGELFAPGRFSSPLDIGRLELNGTPWVLSEIAADNAAASLDGIEVPAGRLALTAEGRLETDPEQSGTFPLRLASNGWAAESAVFDSVNTTINLPAGWLAVAAFGTDNLPQTWLTKWNLLDLFLLILVAALFVKALGLWAGVLWVIVGALTWQLPFGGGSLWIAVILLGILTRACYQRDIPRLGNLVGGIAAALFVALAVFVASYTVYAVKTSLFPQLDRNFANRYDAALSSPNRAMGFAEAEMAMPSSAPMRGKAAAPSDYLGLDQDGGRLQVIVDAEAKIGTGPGLPTWRGNQTTLAWQVPNVPDAFESASLYLLTPMMFGAAKLIGAGGLIVLLVALAFRGYRTYRDRPAASDEEAMTLDVDAARPSSPAVALIAVAVLSSPALFVSDEALAQSVGYPSDTLIEALRSHVLRSPECAPNCASSGDMRVMISRADDQQGWTLRLLLDVSALHETAYPLPARRSEWQPRAVLLDGETTPVRADAASRIRYVRMPAGRHTLELSGAIPPGGLTLTLNAPPQRIRVDAPDIWRVDGVSALGLSNGSLSIAPRQRAEAGDASAPDTAGLEPFTRVLRTISFGPKWTVSTRVQRLSSSSDSAVVLVPLLDGERVVSSGLSVRDGRIEIPFRAGQTERRWSSELEFADRIRLESPGGGAFSETWAIAESPLWRVEAVEDEGVATLQQGALRTWRPWPGQRIELNVTRPKPVPAATMTVRASTLTVMPRAKGSRYTLEVSIQSSQGDVLPIRLAAGSRFEALEVDGSRRHVRETALEDGRVELQVPIDPGLHRVLVSWDSAAAIATRYRVAPVELGVTAATNLSVKVMPAEDRWVVWTAGPSMGPAVTFWALLIAVVVAALVFGAIRGIPLKRLDWFVLLVGLTQSLLAAVVVVVWVLAFHARGWLSPKASAWRHNLVQLVLALLTVAAFATLLDSIPSSLLGQPEMHIAGNGSSADALQWYQDRVEGEAWVALPQPELISAWVIVYRALMLLWALLVVRLVVRLASWAWARFVAPVAFKPIGGGARRVRPKV</sequence>
<evidence type="ECO:0000313" key="3">
    <source>
        <dbReference type="Proteomes" id="UP000295247"/>
    </source>
</evidence>
<feature type="transmembrane region" description="Helical" evidence="1">
    <location>
        <begin position="1397"/>
        <end position="1420"/>
    </location>
</feature>
<evidence type="ECO:0000256" key="1">
    <source>
        <dbReference type="SAM" id="Phobius"/>
    </source>
</evidence>
<feature type="transmembrane region" description="Helical" evidence="1">
    <location>
        <begin position="1266"/>
        <end position="1287"/>
    </location>
</feature>
<keyword evidence="1" id="KW-0812">Transmembrane</keyword>
<evidence type="ECO:0000313" key="2">
    <source>
        <dbReference type="EMBL" id="TCW38329.1"/>
    </source>
</evidence>
<comment type="caution">
    <text evidence="2">The sequence shown here is derived from an EMBL/GenBank/DDBJ whole genome shotgun (WGS) entry which is preliminary data.</text>
</comment>
<dbReference type="EMBL" id="SMDC01000002">
    <property type="protein sequence ID" value="TCW38329.1"/>
    <property type="molecule type" value="Genomic_DNA"/>
</dbReference>
<dbReference type="Proteomes" id="UP000295247">
    <property type="component" value="Unassembled WGS sequence"/>
</dbReference>
<name>A0A4R4AHV1_MARGR</name>
<gene>
    <name evidence="2" type="ORF">EDC29_102221</name>
</gene>
<organism evidence="2 3">
    <name type="scientific">Marichromatium gracile</name>
    <name type="common">Chromatium gracile</name>
    <dbReference type="NCBI Taxonomy" id="1048"/>
    <lineage>
        <taxon>Bacteria</taxon>
        <taxon>Pseudomonadati</taxon>
        <taxon>Pseudomonadota</taxon>
        <taxon>Gammaproteobacteria</taxon>
        <taxon>Chromatiales</taxon>
        <taxon>Chromatiaceae</taxon>
        <taxon>Marichromatium</taxon>
    </lineage>
</organism>
<feature type="transmembrane region" description="Helical" evidence="1">
    <location>
        <begin position="1293"/>
        <end position="1316"/>
    </location>
</feature>
<feature type="transmembrane region" description="Helical" evidence="1">
    <location>
        <begin position="742"/>
        <end position="764"/>
    </location>
</feature>
<keyword evidence="1" id="KW-1133">Transmembrane helix</keyword>
<dbReference type="RefSeq" id="WP_132228672.1">
    <property type="nucleotide sequence ID" value="NZ_NRRH01000006.1"/>
</dbReference>
<accession>A0A4R4AHV1</accession>